<gene>
    <name evidence="16" type="primary">murB</name>
    <name evidence="18" type="ORF">COU81_03440</name>
</gene>
<evidence type="ECO:0000256" key="14">
    <source>
        <dbReference type="ARBA" id="ARBA00023316"/>
    </source>
</evidence>
<evidence type="ECO:0000256" key="6">
    <source>
        <dbReference type="ARBA" id="ARBA00022618"/>
    </source>
</evidence>
<dbReference type="InterPro" id="IPR036318">
    <property type="entry name" value="FAD-bd_PCMH-like_sf"/>
</dbReference>
<dbReference type="Gene3D" id="3.90.78.10">
    <property type="entry name" value="UDP-N-acetylenolpyruvoylglucosamine reductase, C-terminal domain"/>
    <property type="match status" value="1"/>
</dbReference>
<comment type="catalytic activity">
    <reaction evidence="15 16">
        <text>UDP-N-acetyl-alpha-D-muramate + NADP(+) = UDP-N-acetyl-3-O-(1-carboxyvinyl)-alpha-D-glucosamine + NADPH + H(+)</text>
        <dbReference type="Rhea" id="RHEA:12248"/>
        <dbReference type="ChEBI" id="CHEBI:15378"/>
        <dbReference type="ChEBI" id="CHEBI:57783"/>
        <dbReference type="ChEBI" id="CHEBI:58349"/>
        <dbReference type="ChEBI" id="CHEBI:68483"/>
        <dbReference type="ChEBI" id="CHEBI:70757"/>
        <dbReference type="EC" id="1.3.1.98"/>
    </reaction>
</comment>
<evidence type="ECO:0000313" key="18">
    <source>
        <dbReference type="EMBL" id="PJE57929.1"/>
    </source>
</evidence>
<keyword evidence="6 16" id="KW-0132">Cell division</keyword>
<evidence type="ECO:0000256" key="10">
    <source>
        <dbReference type="ARBA" id="ARBA00022960"/>
    </source>
</evidence>
<feature type="active site" evidence="16">
    <location>
        <position position="165"/>
    </location>
</feature>
<dbReference type="EMBL" id="PFDW01000070">
    <property type="protein sequence ID" value="PJE57929.1"/>
    <property type="molecule type" value="Genomic_DNA"/>
</dbReference>
<comment type="similarity">
    <text evidence="16">Belongs to the MurB family.</text>
</comment>
<keyword evidence="5 16" id="KW-0963">Cytoplasm</keyword>
<comment type="pathway">
    <text evidence="4 16">Cell wall biogenesis; peptidoglycan biosynthesis.</text>
</comment>
<keyword evidence="12 16" id="KW-0560">Oxidoreductase</keyword>
<evidence type="ECO:0000256" key="11">
    <source>
        <dbReference type="ARBA" id="ARBA00022984"/>
    </source>
</evidence>
<evidence type="ECO:0000256" key="13">
    <source>
        <dbReference type="ARBA" id="ARBA00023306"/>
    </source>
</evidence>
<dbReference type="Gene3D" id="3.30.465.10">
    <property type="match status" value="1"/>
</dbReference>
<evidence type="ECO:0000256" key="7">
    <source>
        <dbReference type="ARBA" id="ARBA00022630"/>
    </source>
</evidence>
<dbReference type="GO" id="GO:0009252">
    <property type="term" value="P:peptidoglycan biosynthetic process"/>
    <property type="evidence" value="ECO:0007669"/>
    <property type="project" value="UniProtKB-UniRule"/>
</dbReference>
<keyword evidence="13 16" id="KW-0131">Cell cycle</keyword>
<evidence type="ECO:0000256" key="4">
    <source>
        <dbReference type="ARBA" id="ARBA00004752"/>
    </source>
</evidence>
<reference evidence="19" key="1">
    <citation type="submission" date="2017-09" db="EMBL/GenBank/DDBJ databases">
        <title>Depth-based differentiation of microbial function through sediment-hosted aquifers and enrichment of novel symbionts in the deep terrestrial subsurface.</title>
        <authorList>
            <person name="Probst A.J."/>
            <person name="Ladd B."/>
            <person name="Jarett J.K."/>
            <person name="Geller-Mcgrath D.E."/>
            <person name="Sieber C.M.K."/>
            <person name="Emerson J.B."/>
            <person name="Anantharaman K."/>
            <person name="Thomas B.C."/>
            <person name="Malmstrom R."/>
            <person name="Stieglmeier M."/>
            <person name="Klingl A."/>
            <person name="Woyke T."/>
            <person name="Ryan C.M."/>
            <person name="Banfield J.F."/>
        </authorList>
    </citation>
    <scope>NUCLEOTIDE SEQUENCE [LARGE SCALE GENOMIC DNA]</scope>
</reference>
<proteinExistence type="inferred from homology"/>
<dbReference type="InterPro" id="IPR016169">
    <property type="entry name" value="FAD-bd_PCMH_sub2"/>
</dbReference>
<dbReference type="GO" id="GO:0051301">
    <property type="term" value="P:cell division"/>
    <property type="evidence" value="ECO:0007669"/>
    <property type="project" value="UniProtKB-KW"/>
</dbReference>
<dbReference type="InterPro" id="IPR011601">
    <property type="entry name" value="MurB_C"/>
</dbReference>
<dbReference type="Gene3D" id="3.30.43.10">
    <property type="entry name" value="Uridine Diphospho-n-acetylenolpyruvylglucosamine Reductase, domain 2"/>
    <property type="match status" value="1"/>
</dbReference>
<dbReference type="GO" id="GO:0008360">
    <property type="term" value="P:regulation of cell shape"/>
    <property type="evidence" value="ECO:0007669"/>
    <property type="project" value="UniProtKB-KW"/>
</dbReference>
<evidence type="ECO:0000256" key="1">
    <source>
        <dbReference type="ARBA" id="ARBA00001974"/>
    </source>
</evidence>
<evidence type="ECO:0000256" key="5">
    <source>
        <dbReference type="ARBA" id="ARBA00022490"/>
    </source>
</evidence>
<keyword evidence="10 16" id="KW-0133">Cell shape</keyword>
<dbReference type="InterPro" id="IPR003170">
    <property type="entry name" value="MurB"/>
</dbReference>
<comment type="function">
    <text evidence="2 16">Cell wall formation.</text>
</comment>
<evidence type="ECO:0000256" key="12">
    <source>
        <dbReference type="ARBA" id="ARBA00023002"/>
    </source>
</evidence>
<dbReference type="HAMAP" id="MF_00037">
    <property type="entry name" value="MurB"/>
    <property type="match status" value="1"/>
</dbReference>
<dbReference type="SUPFAM" id="SSF56194">
    <property type="entry name" value="Uridine diphospho-N-Acetylenolpyruvylglucosamine reductase, MurB, C-terminal domain"/>
    <property type="match status" value="1"/>
</dbReference>
<comment type="caution">
    <text evidence="18">The sequence shown here is derived from an EMBL/GenBank/DDBJ whole genome shotgun (WGS) entry which is preliminary data.</text>
</comment>
<dbReference type="Pfam" id="PF02873">
    <property type="entry name" value="MurB_C"/>
    <property type="match status" value="1"/>
</dbReference>
<keyword evidence="7 16" id="KW-0285">Flavoprotein</keyword>
<dbReference type="GO" id="GO:0071555">
    <property type="term" value="P:cell wall organization"/>
    <property type="evidence" value="ECO:0007669"/>
    <property type="project" value="UniProtKB-KW"/>
</dbReference>
<evidence type="ECO:0000256" key="15">
    <source>
        <dbReference type="ARBA" id="ARBA00048914"/>
    </source>
</evidence>
<keyword evidence="9 16" id="KW-0521">NADP</keyword>
<dbReference type="PANTHER" id="PTHR21071:SF4">
    <property type="entry name" value="UDP-N-ACETYLENOLPYRUVOYLGLUCOSAMINE REDUCTASE"/>
    <property type="match status" value="1"/>
</dbReference>
<evidence type="ECO:0000259" key="17">
    <source>
        <dbReference type="PROSITE" id="PS51387"/>
    </source>
</evidence>
<comment type="subcellular location">
    <subcellularLocation>
        <location evidence="3 16">Cytoplasm</location>
    </subcellularLocation>
</comment>
<dbReference type="PANTHER" id="PTHR21071">
    <property type="entry name" value="UDP-N-ACETYLENOLPYRUVOYLGLUCOSAMINE REDUCTASE"/>
    <property type="match status" value="1"/>
</dbReference>
<keyword evidence="8 16" id="KW-0274">FAD</keyword>
<dbReference type="EC" id="1.3.1.98" evidence="16"/>
<dbReference type="AlphaFoldDB" id="A0A2M8KDC6"/>
<organism evidence="18 19">
    <name type="scientific">Candidatus Portnoybacteria bacterium CG10_big_fil_rev_8_21_14_0_10_36_7</name>
    <dbReference type="NCBI Taxonomy" id="1974812"/>
    <lineage>
        <taxon>Bacteria</taxon>
        <taxon>Candidatus Portnoyibacteriota</taxon>
    </lineage>
</organism>
<evidence type="ECO:0000256" key="8">
    <source>
        <dbReference type="ARBA" id="ARBA00022827"/>
    </source>
</evidence>
<feature type="active site" evidence="16">
    <location>
        <position position="306"/>
    </location>
</feature>
<feature type="active site" description="Proton donor" evidence="16">
    <location>
        <position position="216"/>
    </location>
</feature>
<evidence type="ECO:0000313" key="19">
    <source>
        <dbReference type="Proteomes" id="UP000231450"/>
    </source>
</evidence>
<dbReference type="NCBIfam" id="NF010480">
    <property type="entry name" value="PRK13905.1"/>
    <property type="match status" value="1"/>
</dbReference>
<dbReference type="NCBIfam" id="TIGR00179">
    <property type="entry name" value="murB"/>
    <property type="match status" value="1"/>
</dbReference>
<feature type="domain" description="FAD-binding PCMH-type" evidence="17">
    <location>
        <begin position="19"/>
        <end position="188"/>
    </location>
</feature>
<name>A0A2M8KDC6_9BACT</name>
<dbReference type="SUPFAM" id="SSF56176">
    <property type="entry name" value="FAD-binding/transporter-associated domain-like"/>
    <property type="match status" value="1"/>
</dbReference>
<keyword evidence="14 16" id="KW-0961">Cell wall biogenesis/degradation</keyword>
<evidence type="ECO:0000256" key="2">
    <source>
        <dbReference type="ARBA" id="ARBA00003921"/>
    </source>
</evidence>
<sequence length="310" mass="33862">MSENNFEQNIVLANFTTWRIGGPAKFFLRAKTIEDIKHAVAWSTEKNMQYFILGGGSNLLVNDDGLDGLVIKVQNDSLEIIDEGDTKLLKIGAGALLSKVFVSAKCDGLIGLEWAFGIPGTVGGAVCGNAGAYGENIGMLVESIDILRSGESIELSSEECQFSYRSSKFKSVDNQDIVISVKLRLKKEEQSKIDEAVKSVMSSRQGRHPHEPSAGSVFKNIELKNYPEEFQKLIPANKIKSGFLATAYLIDECGLKGKQIGQIKVSDIHANYLVNLGGGKASDVKKLIEVIRSSVKEKFGIIINEEIVFL</sequence>
<dbReference type="InterPro" id="IPR006094">
    <property type="entry name" value="Oxid_FAD_bind_N"/>
</dbReference>
<dbReference type="Pfam" id="PF01565">
    <property type="entry name" value="FAD_binding_4"/>
    <property type="match status" value="1"/>
</dbReference>
<dbReference type="InterPro" id="IPR016167">
    <property type="entry name" value="FAD-bd_PCMH_sub1"/>
</dbReference>
<evidence type="ECO:0000256" key="9">
    <source>
        <dbReference type="ARBA" id="ARBA00022857"/>
    </source>
</evidence>
<accession>A0A2M8KDC6</accession>
<dbReference type="GO" id="GO:0008762">
    <property type="term" value="F:UDP-N-acetylmuramate dehydrogenase activity"/>
    <property type="evidence" value="ECO:0007669"/>
    <property type="project" value="UniProtKB-UniRule"/>
</dbReference>
<dbReference type="GO" id="GO:0071949">
    <property type="term" value="F:FAD binding"/>
    <property type="evidence" value="ECO:0007669"/>
    <property type="project" value="InterPro"/>
</dbReference>
<dbReference type="InterPro" id="IPR016166">
    <property type="entry name" value="FAD-bd_PCMH"/>
</dbReference>
<dbReference type="Proteomes" id="UP000231450">
    <property type="component" value="Unassembled WGS sequence"/>
</dbReference>
<keyword evidence="11 16" id="KW-0573">Peptidoglycan synthesis</keyword>
<dbReference type="UniPathway" id="UPA00219"/>
<dbReference type="GO" id="GO:0005829">
    <property type="term" value="C:cytosol"/>
    <property type="evidence" value="ECO:0007669"/>
    <property type="project" value="TreeGrafter"/>
</dbReference>
<evidence type="ECO:0000256" key="3">
    <source>
        <dbReference type="ARBA" id="ARBA00004496"/>
    </source>
</evidence>
<dbReference type="InterPro" id="IPR036635">
    <property type="entry name" value="MurB_C_sf"/>
</dbReference>
<dbReference type="PROSITE" id="PS51387">
    <property type="entry name" value="FAD_PCMH"/>
    <property type="match status" value="1"/>
</dbReference>
<evidence type="ECO:0000256" key="16">
    <source>
        <dbReference type="HAMAP-Rule" id="MF_00037"/>
    </source>
</evidence>
<protein>
    <recommendedName>
        <fullName evidence="16">UDP-N-acetylenolpyruvoylglucosamine reductase</fullName>
        <ecNumber evidence="16">1.3.1.98</ecNumber>
    </recommendedName>
    <alternativeName>
        <fullName evidence="16">UDP-N-acetylmuramate dehydrogenase</fullName>
    </alternativeName>
</protein>
<comment type="cofactor">
    <cofactor evidence="1 16">
        <name>FAD</name>
        <dbReference type="ChEBI" id="CHEBI:57692"/>
    </cofactor>
</comment>